<keyword evidence="3" id="KW-0732">Signal</keyword>
<dbReference type="OrthoDB" id="525039at2"/>
<accession>A0A2V5LFX8</accession>
<dbReference type="CDD" id="cd05829">
    <property type="entry name" value="Sortase_F"/>
    <property type="match status" value="1"/>
</dbReference>
<dbReference type="PROSITE" id="PS51318">
    <property type="entry name" value="TAT"/>
    <property type="match status" value="1"/>
</dbReference>
<gene>
    <name evidence="4" type="ORF">CVV68_05710</name>
</gene>
<feature type="region of interest" description="Disordered" evidence="2">
    <location>
        <begin position="35"/>
        <end position="88"/>
    </location>
</feature>
<dbReference type="InterPro" id="IPR005754">
    <property type="entry name" value="Sortase"/>
</dbReference>
<reference evidence="4 5" key="1">
    <citation type="submission" date="2018-05" db="EMBL/GenBank/DDBJ databases">
        <title>Genetic diversity of glacier-inhabiting Cryobacterium bacteria in China and description of Cryobacterium mengkeensis sp. nov. and Arthrobacter glacialis sp. nov.</title>
        <authorList>
            <person name="Liu Q."/>
            <person name="Xin Y.-H."/>
        </authorList>
    </citation>
    <scope>NUCLEOTIDE SEQUENCE [LARGE SCALE GENOMIC DNA]</scope>
    <source>
        <strain evidence="4 5">LI2</strain>
    </source>
</reference>
<dbReference type="SUPFAM" id="SSF63817">
    <property type="entry name" value="Sortase"/>
    <property type="match status" value="1"/>
</dbReference>
<dbReference type="InterPro" id="IPR023365">
    <property type="entry name" value="Sortase_dom-sf"/>
</dbReference>
<feature type="signal peptide" evidence="3">
    <location>
        <begin position="1"/>
        <end position="30"/>
    </location>
</feature>
<dbReference type="PROSITE" id="PS51257">
    <property type="entry name" value="PROKAR_LIPOPROTEIN"/>
    <property type="match status" value="1"/>
</dbReference>
<evidence type="ECO:0000256" key="3">
    <source>
        <dbReference type="SAM" id="SignalP"/>
    </source>
</evidence>
<dbReference type="InterPro" id="IPR042001">
    <property type="entry name" value="Sortase_F"/>
</dbReference>
<evidence type="ECO:0000256" key="1">
    <source>
        <dbReference type="ARBA" id="ARBA00022801"/>
    </source>
</evidence>
<evidence type="ECO:0000256" key="2">
    <source>
        <dbReference type="SAM" id="MobiDB-lite"/>
    </source>
</evidence>
<dbReference type="EMBL" id="QJVD01000004">
    <property type="protein sequence ID" value="PYI68783.1"/>
    <property type="molecule type" value="Genomic_DNA"/>
</dbReference>
<dbReference type="RefSeq" id="WP_110500035.1">
    <property type="nucleotide sequence ID" value="NZ_QJVD01000004.1"/>
</dbReference>
<evidence type="ECO:0000313" key="5">
    <source>
        <dbReference type="Proteomes" id="UP000247832"/>
    </source>
</evidence>
<comment type="caution">
    <text evidence="4">The sequence shown here is derived from an EMBL/GenBank/DDBJ whole genome shotgun (WGS) entry which is preliminary data.</text>
</comment>
<proteinExistence type="predicted"/>
<evidence type="ECO:0000313" key="4">
    <source>
        <dbReference type="EMBL" id="PYI68783.1"/>
    </source>
</evidence>
<dbReference type="Gene3D" id="2.40.260.10">
    <property type="entry name" value="Sortase"/>
    <property type="match status" value="1"/>
</dbReference>
<feature type="compositionally biased region" description="Low complexity" evidence="2">
    <location>
        <begin position="35"/>
        <end position="86"/>
    </location>
</feature>
<dbReference type="Pfam" id="PF04203">
    <property type="entry name" value="Sortase"/>
    <property type="match status" value="1"/>
</dbReference>
<protein>
    <submittedName>
        <fullName evidence="4">Class F sortase</fullName>
    </submittedName>
</protein>
<keyword evidence="1" id="KW-0378">Hydrolase</keyword>
<keyword evidence="5" id="KW-1185">Reference proteome</keyword>
<organism evidence="4 5">
    <name type="scientific">Arthrobacter livingstonensis</name>
    <dbReference type="NCBI Taxonomy" id="670078"/>
    <lineage>
        <taxon>Bacteria</taxon>
        <taxon>Bacillati</taxon>
        <taxon>Actinomycetota</taxon>
        <taxon>Actinomycetes</taxon>
        <taxon>Micrococcales</taxon>
        <taxon>Micrococcaceae</taxon>
        <taxon>Arthrobacter</taxon>
    </lineage>
</organism>
<name>A0A2V5LFX8_9MICC</name>
<sequence>MNKHTSRRGRLTASAAAGVLLTGIAFGAAACAPQGAPAAAPAPSSTMVASAPATASPTPDVSPSALPLATPTTPAAPKKPAKPATSGPIMPASVPVSLQVPAVGINTGLVPLGQAADGSMDVPGGQPGDPGGWYKYSPTPGQLGPAVILGHVNNLASNEGLFFRLHEMKPGQQFSVVRADHTVAVFQVDKLAEVKKATFPTLAVYGNTNRAEIRLITCGGFDAASGEYTENIVVYGHLVSSHKS</sequence>
<dbReference type="NCBIfam" id="NF033748">
    <property type="entry name" value="class_F_sortase"/>
    <property type="match status" value="1"/>
</dbReference>
<dbReference type="Proteomes" id="UP000247832">
    <property type="component" value="Unassembled WGS sequence"/>
</dbReference>
<dbReference type="InterPro" id="IPR006311">
    <property type="entry name" value="TAT_signal"/>
</dbReference>
<feature type="chain" id="PRO_5038575066" evidence="3">
    <location>
        <begin position="31"/>
        <end position="244"/>
    </location>
</feature>
<dbReference type="AlphaFoldDB" id="A0A2V5LFX8"/>
<dbReference type="GO" id="GO:0016787">
    <property type="term" value="F:hydrolase activity"/>
    <property type="evidence" value="ECO:0007669"/>
    <property type="project" value="UniProtKB-KW"/>
</dbReference>